<dbReference type="EMBL" id="LOCM01000033">
    <property type="protein sequence ID" value="PND47031.1"/>
    <property type="molecule type" value="Genomic_DNA"/>
</dbReference>
<feature type="transmembrane region" description="Helical" evidence="1">
    <location>
        <begin position="108"/>
        <end position="128"/>
    </location>
</feature>
<sequence length="194" mass="21163">MTRTEYLAELQNQLRKLPQDDFQEAMDYFTEYFDEAGPENETQVIADLGSPKEAASEILGRLLEDKIEIEDKKPKHYAKIIWLTILSILAAPAALPILFAIITLVLALLFAIGAIIFSLILLGVSFFANGCYVLIDSFSYLATSINSTILSFGMGLIMIGGSLLSIFLGVEACAALIRGGAVLIQKLLKRGQTA</sequence>
<keyword evidence="1" id="KW-0812">Transmembrane</keyword>
<gene>
    <name evidence="2" type="ORF">AT575_09615</name>
</gene>
<dbReference type="AlphaFoldDB" id="A0A2N8LA43"/>
<evidence type="ECO:0000256" key="1">
    <source>
        <dbReference type="SAM" id="Phobius"/>
    </source>
</evidence>
<name>A0A2N8LA43_9STRE</name>
<dbReference type="Proteomes" id="UP000235963">
    <property type="component" value="Unassembled WGS sequence"/>
</dbReference>
<evidence type="ECO:0008006" key="4">
    <source>
        <dbReference type="Google" id="ProtNLM"/>
    </source>
</evidence>
<feature type="transmembrane region" description="Helical" evidence="1">
    <location>
        <begin position="140"/>
        <end position="160"/>
    </location>
</feature>
<dbReference type="OrthoDB" id="95800at2"/>
<keyword evidence="1" id="KW-1133">Transmembrane helix</keyword>
<comment type="caution">
    <text evidence="2">The sequence shown here is derived from an EMBL/GenBank/DDBJ whole genome shotgun (WGS) entry which is preliminary data.</text>
</comment>
<reference evidence="2 3" key="1">
    <citation type="submission" date="2015-12" db="EMBL/GenBank/DDBJ databases">
        <title>Streptococcus penaeicida sp. nov.</title>
        <authorList>
            <person name="Gomez-Gil B."/>
            <person name="Morales-Covarrubias M."/>
        </authorList>
    </citation>
    <scope>NUCLEOTIDE SEQUENCE [LARGE SCALE GENOMIC DNA]</scope>
    <source>
        <strain evidence="2 3">CAIM 1838</strain>
    </source>
</reference>
<keyword evidence="1" id="KW-0472">Membrane</keyword>
<keyword evidence="3" id="KW-1185">Reference proteome</keyword>
<feature type="transmembrane region" description="Helical" evidence="1">
    <location>
        <begin position="80"/>
        <end position="102"/>
    </location>
</feature>
<proteinExistence type="predicted"/>
<evidence type="ECO:0000313" key="3">
    <source>
        <dbReference type="Proteomes" id="UP000235963"/>
    </source>
</evidence>
<dbReference type="RefSeq" id="WP_102778150.1">
    <property type="nucleotide sequence ID" value="NZ_CBCSGP010000009.1"/>
</dbReference>
<protein>
    <recommendedName>
        <fullName evidence="4">DUF1700 domain-containing protein</fullName>
    </recommendedName>
</protein>
<organism evidence="2 3">
    <name type="scientific">Streptococcus penaeicida</name>
    <dbReference type="NCBI Taxonomy" id="1765960"/>
    <lineage>
        <taxon>Bacteria</taxon>
        <taxon>Bacillati</taxon>
        <taxon>Bacillota</taxon>
        <taxon>Bacilli</taxon>
        <taxon>Lactobacillales</taxon>
        <taxon>Streptococcaceae</taxon>
        <taxon>Streptococcus</taxon>
    </lineage>
</organism>
<dbReference type="Pfam" id="PF22564">
    <property type="entry name" value="HAAS"/>
    <property type="match status" value="1"/>
</dbReference>
<evidence type="ECO:0000313" key="2">
    <source>
        <dbReference type="EMBL" id="PND47031.1"/>
    </source>
</evidence>
<accession>A0A2N8LA43</accession>